<comment type="caution">
    <text evidence="1">The sequence shown here is derived from an EMBL/GenBank/DDBJ whole genome shotgun (WGS) entry which is preliminary data.</text>
</comment>
<dbReference type="AlphaFoldDB" id="A0A9J6E7E8"/>
<dbReference type="Proteomes" id="UP000821866">
    <property type="component" value="Chromosome 3"/>
</dbReference>
<accession>A0A9J6E7E8</accession>
<gene>
    <name evidence="1" type="ORF">HPB51_006461</name>
</gene>
<reference evidence="1" key="2">
    <citation type="submission" date="2021-09" db="EMBL/GenBank/DDBJ databases">
        <authorList>
            <person name="Jia N."/>
            <person name="Wang J."/>
            <person name="Shi W."/>
            <person name="Du L."/>
            <person name="Sun Y."/>
            <person name="Zhan W."/>
            <person name="Jiang J."/>
            <person name="Wang Q."/>
            <person name="Zhang B."/>
            <person name="Ji P."/>
            <person name="Sakyi L.B."/>
            <person name="Cui X."/>
            <person name="Yuan T."/>
            <person name="Jiang B."/>
            <person name="Yang W."/>
            <person name="Lam T.T.-Y."/>
            <person name="Chang Q."/>
            <person name="Ding S."/>
            <person name="Wang X."/>
            <person name="Zhu J."/>
            <person name="Ruan X."/>
            <person name="Zhao L."/>
            <person name="Wei J."/>
            <person name="Que T."/>
            <person name="Du C."/>
            <person name="Cheng J."/>
            <person name="Dai P."/>
            <person name="Han X."/>
            <person name="Huang E."/>
            <person name="Gao Y."/>
            <person name="Liu J."/>
            <person name="Shao H."/>
            <person name="Ye R."/>
            <person name="Li L."/>
            <person name="Wei W."/>
            <person name="Wang X."/>
            <person name="Wang C."/>
            <person name="Huo Q."/>
            <person name="Li W."/>
            <person name="Guo W."/>
            <person name="Chen H."/>
            <person name="Chen S."/>
            <person name="Zhou L."/>
            <person name="Zhou L."/>
            <person name="Ni X."/>
            <person name="Tian J."/>
            <person name="Zhou Y."/>
            <person name="Sheng Y."/>
            <person name="Liu T."/>
            <person name="Pan Y."/>
            <person name="Xia L."/>
            <person name="Li J."/>
            <person name="Zhao F."/>
            <person name="Cao W."/>
        </authorList>
    </citation>
    <scope>NUCLEOTIDE SEQUENCE</scope>
    <source>
        <strain evidence="1">Rmic-2018</strain>
        <tissue evidence="1">Larvae</tissue>
    </source>
</reference>
<name>A0A9J6E7E8_RHIMP</name>
<reference evidence="1" key="1">
    <citation type="journal article" date="2020" name="Cell">
        <title>Large-Scale Comparative Analyses of Tick Genomes Elucidate Their Genetic Diversity and Vector Capacities.</title>
        <authorList>
            <consortium name="Tick Genome and Microbiome Consortium (TIGMIC)"/>
            <person name="Jia N."/>
            <person name="Wang J."/>
            <person name="Shi W."/>
            <person name="Du L."/>
            <person name="Sun Y."/>
            <person name="Zhan W."/>
            <person name="Jiang J.F."/>
            <person name="Wang Q."/>
            <person name="Zhang B."/>
            <person name="Ji P."/>
            <person name="Bell-Sakyi L."/>
            <person name="Cui X.M."/>
            <person name="Yuan T.T."/>
            <person name="Jiang B.G."/>
            <person name="Yang W.F."/>
            <person name="Lam T.T."/>
            <person name="Chang Q.C."/>
            <person name="Ding S.J."/>
            <person name="Wang X.J."/>
            <person name="Zhu J.G."/>
            <person name="Ruan X.D."/>
            <person name="Zhao L."/>
            <person name="Wei J.T."/>
            <person name="Ye R.Z."/>
            <person name="Que T.C."/>
            <person name="Du C.H."/>
            <person name="Zhou Y.H."/>
            <person name="Cheng J.X."/>
            <person name="Dai P.F."/>
            <person name="Guo W.B."/>
            <person name="Han X.H."/>
            <person name="Huang E.J."/>
            <person name="Li L.F."/>
            <person name="Wei W."/>
            <person name="Gao Y.C."/>
            <person name="Liu J.Z."/>
            <person name="Shao H.Z."/>
            <person name="Wang X."/>
            <person name="Wang C.C."/>
            <person name="Yang T.C."/>
            <person name="Huo Q.B."/>
            <person name="Li W."/>
            <person name="Chen H.Y."/>
            <person name="Chen S.E."/>
            <person name="Zhou L.G."/>
            <person name="Ni X.B."/>
            <person name="Tian J.H."/>
            <person name="Sheng Y."/>
            <person name="Liu T."/>
            <person name="Pan Y.S."/>
            <person name="Xia L.Y."/>
            <person name="Li J."/>
            <person name="Zhao F."/>
            <person name="Cao W.C."/>
        </authorList>
    </citation>
    <scope>NUCLEOTIDE SEQUENCE</scope>
    <source>
        <strain evidence="1">Rmic-2018</strain>
    </source>
</reference>
<organism evidence="1 2">
    <name type="scientific">Rhipicephalus microplus</name>
    <name type="common">Cattle tick</name>
    <name type="synonym">Boophilus microplus</name>
    <dbReference type="NCBI Taxonomy" id="6941"/>
    <lineage>
        <taxon>Eukaryota</taxon>
        <taxon>Metazoa</taxon>
        <taxon>Ecdysozoa</taxon>
        <taxon>Arthropoda</taxon>
        <taxon>Chelicerata</taxon>
        <taxon>Arachnida</taxon>
        <taxon>Acari</taxon>
        <taxon>Parasitiformes</taxon>
        <taxon>Ixodida</taxon>
        <taxon>Ixodoidea</taxon>
        <taxon>Ixodidae</taxon>
        <taxon>Rhipicephalinae</taxon>
        <taxon>Rhipicephalus</taxon>
        <taxon>Boophilus</taxon>
    </lineage>
</organism>
<protein>
    <submittedName>
        <fullName evidence="1">Uncharacterized protein</fullName>
    </submittedName>
</protein>
<dbReference type="EMBL" id="JABSTU010000005">
    <property type="protein sequence ID" value="KAH8030029.1"/>
    <property type="molecule type" value="Genomic_DNA"/>
</dbReference>
<sequence length="230" mass="26125">MQEFFRKQRLQNTLEARNNPPWPDARRSKDLQRMDMYSRLLAPTSSGQSLNVHDGLGSFYGLRSFVCSIEEINVLSRGTFIPAALNKEASNLTRSEYLQDGPEWLEVSCEERRTPITIPQYTSDNDGLIPGIDYPEENPPETPLLFRPNHANVLRNDQPATLDPMFTSPENAEPNEEPMPIFPVDIHQVIAVYQRWYKTTLTMRQPTSESQSACDLPLHEAAARYGSAVS</sequence>
<keyword evidence="2" id="KW-1185">Reference proteome</keyword>
<proteinExistence type="predicted"/>
<evidence type="ECO:0000313" key="2">
    <source>
        <dbReference type="Proteomes" id="UP000821866"/>
    </source>
</evidence>
<evidence type="ECO:0000313" key="1">
    <source>
        <dbReference type="EMBL" id="KAH8030029.1"/>
    </source>
</evidence>
<dbReference type="VEuPathDB" id="VectorBase:LOC119163565"/>